<dbReference type="Pfam" id="PF13205">
    <property type="entry name" value="Big_5"/>
    <property type="match status" value="1"/>
</dbReference>
<dbReference type="RefSeq" id="WP_354617377.1">
    <property type="nucleotide sequence ID" value="NZ_JBEWYP010000002.1"/>
</dbReference>
<feature type="domain" description="SbsA Ig-like" evidence="3">
    <location>
        <begin position="33"/>
        <end position="135"/>
    </location>
</feature>
<sequence>MSKRIFCSLFIMIMVLALAQCAKRGTPSGGEKDTTPPKLLRAEPENMTINFKEKKIRLYFDEYIKLKDVQKQLIVSPPLKYNPLITPQGSASKFIEITIKDTLKENTTYTLNFGQSITDNNEGNPNSFLTYVFSTGNYIDSLSLSGVVQDAFKKKVDQFVSVMLYELDSTYTDSTIYKRPPNYITNTLDSATTFKLNYLKEGKYALFAVKDEGKNNLFDQKVDKIGFVTDTITLPTDSIYTLNLFKEIPDYQAAVPSYAAKNKIIFGYQGEAEHIVIEPLTKLPDTIKTKVLKEAGKDTLNYWFTPFETDSIVFQVTNEKWKAKDTFTVKSRKLAIDSLVLTPNQNRNLAFEEPFYIGANIPIVQIDSSKIALMNKDSIPVNFTSKLDSVQNRITVDFALEPNERYTMDLLPGAIRDFFGTENDTIAYTFSTASYADYGNLGLNLVGNPTYPLIIQLTDEAGKTKREIYATESRAFQFNHLKPSKYMIRIIYDSNNNGQWDTGSFLQKIRPEKVIYYPTVIEVRANWELVESFNLLD</sequence>
<feature type="signal peptide" evidence="2">
    <location>
        <begin position="1"/>
        <end position="19"/>
    </location>
</feature>
<evidence type="ECO:0000256" key="2">
    <source>
        <dbReference type="SAM" id="SignalP"/>
    </source>
</evidence>
<reference evidence="4 5" key="1">
    <citation type="submission" date="2024-07" db="EMBL/GenBank/DDBJ databases">
        <title>The genome sequence of type strain Sediminicola luteus GDMCC 1.2596T.</title>
        <authorList>
            <person name="Liu Y."/>
        </authorList>
    </citation>
    <scope>NUCLEOTIDE SEQUENCE [LARGE SCALE GENOMIC DNA]</scope>
    <source>
        <strain evidence="4 5">GDMCC 1.2596</strain>
    </source>
</reference>
<name>A0ABV2TTF4_9FLAO</name>
<gene>
    <name evidence="4" type="ORF">ABXZ32_03990</name>
</gene>
<evidence type="ECO:0000313" key="5">
    <source>
        <dbReference type="Proteomes" id="UP001549773"/>
    </source>
</evidence>
<dbReference type="EMBL" id="JBEWYP010000002">
    <property type="protein sequence ID" value="MET7028539.1"/>
    <property type="molecule type" value="Genomic_DNA"/>
</dbReference>
<comment type="caution">
    <text evidence="4">The sequence shown here is derived from an EMBL/GenBank/DDBJ whole genome shotgun (WGS) entry which is preliminary data.</text>
</comment>
<organism evidence="4 5">
    <name type="scientific">Sediminicola luteus</name>
    <dbReference type="NCBI Taxonomy" id="319238"/>
    <lineage>
        <taxon>Bacteria</taxon>
        <taxon>Pseudomonadati</taxon>
        <taxon>Bacteroidota</taxon>
        <taxon>Flavobacteriia</taxon>
        <taxon>Flavobacteriales</taxon>
        <taxon>Flavobacteriaceae</taxon>
        <taxon>Sediminicola</taxon>
    </lineage>
</organism>
<accession>A0ABV2TTF4</accession>
<keyword evidence="1 2" id="KW-0732">Signal</keyword>
<feature type="chain" id="PRO_5046711104" evidence="2">
    <location>
        <begin position="20"/>
        <end position="537"/>
    </location>
</feature>
<evidence type="ECO:0000256" key="1">
    <source>
        <dbReference type="ARBA" id="ARBA00022729"/>
    </source>
</evidence>
<keyword evidence="5" id="KW-1185">Reference proteome</keyword>
<dbReference type="Proteomes" id="UP001549773">
    <property type="component" value="Unassembled WGS sequence"/>
</dbReference>
<evidence type="ECO:0000313" key="4">
    <source>
        <dbReference type="EMBL" id="MET7028539.1"/>
    </source>
</evidence>
<protein>
    <submittedName>
        <fullName evidence="4">Ig-like domain-containing protein</fullName>
    </submittedName>
</protein>
<dbReference type="InterPro" id="IPR032812">
    <property type="entry name" value="SbsA_Ig"/>
</dbReference>
<evidence type="ECO:0000259" key="3">
    <source>
        <dbReference type="Pfam" id="PF13205"/>
    </source>
</evidence>
<proteinExistence type="predicted"/>